<dbReference type="Pfam" id="PF07676">
    <property type="entry name" value="PD40"/>
    <property type="match status" value="3"/>
</dbReference>
<feature type="domain" description="Peptidase S9 prolyl oligopeptidase catalytic" evidence="3">
    <location>
        <begin position="446"/>
        <end position="655"/>
    </location>
</feature>
<evidence type="ECO:0000313" key="5">
    <source>
        <dbReference type="Proteomes" id="UP001652445"/>
    </source>
</evidence>
<dbReference type="PANTHER" id="PTHR42776">
    <property type="entry name" value="SERINE PEPTIDASE S9 FAMILY MEMBER"/>
    <property type="match status" value="1"/>
</dbReference>
<dbReference type="PANTHER" id="PTHR42776:SF27">
    <property type="entry name" value="DIPEPTIDYL PEPTIDASE FAMILY MEMBER 6"/>
    <property type="match status" value="1"/>
</dbReference>
<keyword evidence="5" id="KW-1185">Reference proteome</keyword>
<organism evidence="4 5">
    <name type="scientific">Paenibacillus baimaensis</name>
    <dbReference type="NCBI Taxonomy" id="2982185"/>
    <lineage>
        <taxon>Bacteria</taxon>
        <taxon>Bacillati</taxon>
        <taxon>Bacillota</taxon>
        <taxon>Bacilli</taxon>
        <taxon>Bacillales</taxon>
        <taxon>Paenibacillaceae</taxon>
        <taxon>Paenibacillus</taxon>
    </lineage>
</organism>
<accession>A0ABT2UIZ0</accession>
<protein>
    <submittedName>
        <fullName evidence="4">S9 family peptidase</fullName>
    </submittedName>
</protein>
<dbReference type="Proteomes" id="UP001652445">
    <property type="component" value="Unassembled WGS sequence"/>
</dbReference>
<evidence type="ECO:0000256" key="2">
    <source>
        <dbReference type="ARBA" id="ARBA00022825"/>
    </source>
</evidence>
<dbReference type="InterPro" id="IPR011042">
    <property type="entry name" value="6-blade_b-propeller_TolB-like"/>
</dbReference>
<reference evidence="4 5" key="1">
    <citation type="submission" date="2022-09" db="EMBL/GenBank/DDBJ databases">
        <authorList>
            <person name="Han X.L."/>
            <person name="Wang Q."/>
            <person name="Lu T."/>
        </authorList>
    </citation>
    <scope>NUCLEOTIDE SEQUENCE [LARGE SCALE GENOMIC DNA]</scope>
    <source>
        <strain evidence="4 5">WQ 127069</strain>
    </source>
</reference>
<dbReference type="InterPro" id="IPR001375">
    <property type="entry name" value="Peptidase_S9_cat"/>
</dbReference>
<dbReference type="Gene3D" id="2.120.10.60">
    <property type="entry name" value="Tricorn protease N-terminal domain"/>
    <property type="match status" value="1"/>
</dbReference>
<dbReference type="EMBL" id="JAOQIO010000055">
    <property type="protein sequence ID" value="MCU6793614.1"/>
    <property type="molecule type" value="Genomic_DNA"/>
</dbReference>
<evidence type="ECO:0000256" key="1">
    <source>
        <dbReference type="ARBA" id="ARBA00022801"/>
    </source>
</evidence>
<name>A0ABT2UIZ0_9BACL</name>
<dbReference type="InterPro" id="IPR011659">
    <property type="entry name" value="WD40"/>
</dbReference>
<sequence>MGKRKVLTEDLYGYQWISDPSVCPVTGSIAYVHTMIDKEKNNYRKHIHFITLDGSQGGQFTNGDKDEFPAWSPNGSELAFLRTTDKSRQLWIIPVYGGQAKQLTFVEHGIGSFNWSPDGNFIAFTTRVVEDQEHKAFVGQKERYQTHEQAQVFTLTNTKREGMGLWDGLHSHIFILDLKSLQIRQVTTGELDAVKPFWSPDGRQLSFLTDPDVNTFNDIFSLNPNGGNLIKWTDSTLSISQARYSPDGKRIICIGSDRLYGSATQNDLYFVSVEGGTLSRLTEMQDVQLGNLALSDMLAASASPSPLFSADGSFLYVLGSLHGNVQVYRVSMDGTYEETTRGDRNVYQYAITSDGRYLVAASSDPSNPGDLYRIDTHTNEELRLTKSNDELLQQLDISLPEPFWLGTSDGWNVQGWIMKPIGMEEGKKYPMILQIHGGPHALYANSYSHEFQTLTSQGCVVLYMNPRGSFGYGQTFAKACRGDFGGGDYQDLMDAVDHVLGTCDFVDETRLGVMGGSYGGFMTNWIVGHTNRFRAAVTDRSISNWLSFYGTSDIGISYTEGEIEGNPWDDVEKLWKHSPLAYVKHIETPLLILHGENDLRCPIEQAEQFYVALKRLDKRTQLVRFPKANHAMLRSGVPSLRLERLNQINGWFNNILP</sequence>
<keyword evidence="2" id="KW-0720">Serine protease</keyword>
<dbReference type="InterPro" id="IPR029058">
    <property type="entry name" value="AB_hydrolase_fold"/>
</dbReference>
<dbReference type="Gene3D" id="3.40.50.1820">
    <property type="entry name" value="alpha/beta hydrolase"/>
    <property type="match status" value="1"/>
</dbReference>
<evidence type="ECO:0000313" key="4">
    <source>
        <dbReference type="EMBL" id="MCU6793614.1"/>
    </source>
</evidence>
<dbReference type="SUPFAM" id="SSF53474">
    <property type="entry name" value="alpha/beta-Hydrolases"/>
    <property type="match status" value="1"/>
</dbReference>
<dbReference type="Gene3D" id="2.120.10.30">
    <property type="entry name" value="TolB, C-terminal domain"/>
    <property type="match status" value="2"/>
</dbReference>
<evidence type="ECO:0000259" key="3">
    <source>
        <dbReference type="Pfam" id="PF00326"/>
    </source>
</evidence>
<gene>
    <name evidence="4" type="ORF">OB236_16025</name>
</gene>
<keyword evidence="1" id="KW-0378">Hydrolase</keyword>
<dbReference type="Pfam" id="PF00326">
    <property type="entry name" value="Peptidase_S9"/>
    <property type="match status" value="1"/>
</dbReference>
<comment type="caution">
    <text evidence="4">The sequence shown here is derived from an EMBL/GenBank/DDBJ whole genome shotgun (WGS) entry which is preliminary data.</text>
</comment>
<proteinExistence type="predicted"/>
<dbReference type="RefSeq" id="WP_262684868.1">
    <property type="nucleotide sequence ID" value="NZ_JAOQIO010000055.1"/>
</dbReference>
<keyword evidence="2" id="KW-0645">Protease</keyword>
<dbReference type="SUPFAM" id="SSF82171">
    <property type="entry name" value="DPP6 N-terminal domain-like"/>
    <property type="match status" value="1"/>
</dbReference>